<dbReference type="InterPro" id="IPR053036">
    <property type="entry name" value="CellCycle_DNARepair_Reg"/>
</dbReference>
<dbReference type="SMART" id="SM00292">
    <property type="entry name" value="BRCT"/>
    <property type="match status" value="5"/>
</dbReference>
<feature type="domain" description="BRCT" evidence="2">
    <location>
        <begin position="105"/>
        <end position="195"/>
    </location>
</feature>
<dbReference type="CDD" id="cd18438">
    <property type="entry name" value="BRCT_BRC1_like_rpt4"/>
    <property type="match status" value="1"/>
</dbReference>
<gene>
    <name evidence="3" type="ORF">VTK73DRAFT_7047</name>
</gene>
<dbReference type="Pfam" id="PF16589">
    <property type="entry name" value="BRCT_2"/>
    <property type="match status" value="1"/>
</dbReference>
<feature type="domain" description="BRCT" evidence="2">
    <location>
        <begin position="7"/>
        <end position="104"/>
    </location>
</feature>
<evidence type="ECO:0000259" key="2">
    <source>
        <dbReference type="PROSITE" id="PS50172"/>
    </source>
</evidence>
<feature type="region of interest" description="Disordered" evidence="1">
    <location>
        <begin position="452"/>
        <end position="545"/>
    </location>
</feature>
<keyword evidence="4" id="KW-1185">Reference proteome</keyword>
<dbReference type="EMBL" id="JAZHXJ010000421">
    <property type="protein sequence ID" value="KAL1861573.1"/>
    <property type="molecule type" value="Genomic_DNA"/>
</dbReference>
<reference evidence="3 4" key="1">
    <citation type="journal article" date="2024" name="Commun. Biol.">
        <title>Comparative genomic analysis of thermophilic fungi reveals convergent evolutionary adaptations and gene losses.</title>
        <authorList>
            <person name="Steindorff A.S."/>
            <person name="Aguilar-Pontes M.V."/>
            <person name="Robinson A.J."/>
            <person name="Andreopoulos B."/>
            <person name="LaButti K."/>
            <person name="Kuo A."/>
            <person name="Mondo S."/>
            <person name="Riley R."/>
            <person name="Otillar R."/>
            <person name="Haridas S."/>
            <person name="Lipzen A."/>
            <person name="Grimwood J."/>
            <person name="Schmutz J."/>
            <person name="Clum A."/>
            <person name="Reid I.D."/>
            <person name="Moisan M.C."/>
            <person name="Butler G."/>
            <person name="Nguyen T.T.M."/>
            <person name="Dewar K."/>
            <person name="Conant G."/>
            <person name="Drula E."/>
            <person name="Henrissat B."/>
            <person name="Hansel C."/>
            <person name="Singer S."/>
            <person name="Hutchinson M.I."/>
            <person name="de Vries R.P."/>
            <person name="Natvig D.O."/>
            <person name="Powell A.J."/>
            <person name="Tsang A."/>
            <person name="Grigoriev I.V."/>
        </authorList>
    </citation>
    <scope>NUCLEOTIDE SEQUENCE [LARGE SCALE GENOMIC DNA]</scope>
    <source>
        <strain evidence="3 4">ATCC 24622</strain>
    </source>
</reference>
<evidence type="ECO:0000313" key="4">
    <source>
        <dbReference type="Proteomes" id="UP001586593"/>
    </source>
</evidence>
<organism evidence="3 4">
    <name type="scientific">Phialemonium thermophilum</name>
    <dbReference type="NCBI Taxonomy" id="223376"/>
    <lineage>
        <taxon>Eukaryota</taxon>
        <taxon>Fungi</taxon>
        <taxon>Dikarya</taxon>
        <taxon>Ascomycota</taxon>
        <taxon>Pezizomycotina</taxon>
        <taxon>Sordariomycetes</taxon>
        <taxon>Sordariomycetidae</taxon>
        <taxon>Cephalothecales</taxon>
        <taxon>Cephalothecaceae</taxon>
        <taxon>Phialemonium</taxon>
    </lineage>
</organism>
<feature type="region of interest" description="Disordered" evidence="1">
    <location>
        <begin position="569"/>
        <end position="621"/>
    </location>
</feature>
<proteinExistence type="predicted"/>
<accession>A0ABR3WGR4</accession>
<dbReference type="InterPro" id="IPR036420">
    <property type="entry name" value="BRCT_dom_sf"/>
</dbReference>
<dbReference type="Gene3D" id="3.40.50.10190">
    <property type="entry name" value="BRCT domain"/>
    <property type="match status" value="5"/>
</dbReference>
<evidence type="ECO:0000313" key="3">
    <source>
        <dbReference type="EMBL" id="KAL1861573.1"/>
    </source>
</evidence>
<dbReference type="PANTHER" id="PTHR47667">
    <property type="entry name" value="REGULATOR OF TY1 TRANSPOSITION PROTEIN 107"/>
    <property type="match status" value="1"/>
</dbReference>
<feature type="domain" description="BRCT" evidence="2">
    <location>
        <begin position="341"/>
        <end position="413"/>
    </location>
</feature>
<sequence>MAEAHSREGGIFDSCQIAFVLSKSLSAQTIAQLSDIVKKNGAQVLDPDRNGKIPIHEATHIVSNTIDFNQYSDAQNFMIPVVRSDWIKASLVRNRQAQVRPYSPDPRSIFSNVVLTCADIPVGDKEAIIGASMALGGMESKDVTRLTTHVCALSMDHPKCQQVISKGLKCKIVLPHWFDDCFKLGKRIDETPYLLPDPEILRAQPEDHVKIPSSQHLEGATSAIPDSLPEVHPEGHGRRNLVVFLQKKVLLSSDLPISARLRKILQDLIKGGGGEVVDSVESCDMFICQYREGHQYVRAAQSGKDVGNLAWLYHLIVHNEWTSPLRRLLHYPIPKDGIPGFKDMKITLSNYGGEARIYLENLIVAAGATFTKTMKADNTHLITARLNSEKCEAAKDWNINIVNHLWIEESYAKCAVQPLTVSKYTHFPSRTNLGEVIGQTFLDESKLRDLYYPGGGDDDDNDDDDDDNGDDLDVPAEKEADMAAGQATKRGARKFDVMKDSAQEKAAAPAGAQKKNAYATPAKSRHVRVGKENDTPSILSSGSRSAKAQALSKLHDLSEDIALYEKEKKRTAKDGPWGGKRAAEQIDRERSRKSSSPVHVRPDEEGDEDARRPAKKMRPTLPPAEMRIVLTGYKRWVGDKDREDADRRKLRKLGILIVTENVPCDYLAAPQIVRTMKFLRTLAKGVDVLDASFIDACLDTGKVPDVQAYMLKDKESEKRFGVTIKKATARARANRGRLLWNVPIYCTAEIKNGVESYRAIAEANGAIFKVYRARSGTTIRPTTAEEEDGAAPEPVYLLTSTSEAEKQLWPRFEEMARNGNMEPRIVVSDWLLDVAMKQELIFDKRYLVKEYFKTGA</sequence>
<dbReference type="Pfam" id="PF16770">
    <property type="entry name" value="RTT107_BRCT_5"/>
    <property type="match status" value="1"/>
</dbReference>
<feature type="compositionally biased region" description="Basic and acidic residues" evidence="1">
    <location>
        <begin position="493"/>
        <end position="503"/>
    </location>
</feature>
<evidence type="ECO:0000256" key="1">
    <source>
        <dbReference type="SAM" id="MobiDB-lite"/>
    </source>
</evidence>
<dbReference type="CDD" id="cd18437">
    <property type="entry name" value="BRCT_BRC1_like_rpt3"/>
    <property type="match status" value="1"/>
</dbReference>
<comment type="caution">
    <text evidence="3">The sequence shown here is derived from an EMBL/GenBank/DDBJ whole genome shotgun (WGS) entry which is preliminary data.</text>
</comment>
<name>A0ABR3WGR4_9PEZI</name>
<dbReference type="CDD" id="cd18436">
    <property type="entry name" value="BRCT_BRC1_like_rpt2"/>
    <property type="match status" value="1"/>
</dbReference>
<feature type="compositionally biased region" description="Acidic residues" evidence="1">
    <location>
        <begin position="456"/>
        <end position="474"/>
    </location>
</feature>
<feature type="domain" description="BRCT" evidence="2">
    <location>
        <begin position="776"/>
        <end position="848"/>
    </location>
</feature>
<dbReference type="PANTHER" id="PTHR47667:SF1">
    <property type="entry name" value="REGULATOR OF TY1 TRANSPOSITION PROTEIN 107"/>
    <property type="match status" value="1"/>
</dbReference>
<feature type="domain" description="BRCT" evidence="2">
    <location>
        <begin position="656"/>
        <end position="711"/>
    </location>
</feature>
<dbReference type="SUPFAM" id="SSF52113">
    <property type="entry name" value="BRCT domain"/>
    <property type="match status" value="5"/>
</dbReference>
<dbReference type="CDD" id="cd18439">
    <property type="entry name" value="BRCT_BRC1_like_rpt6"/>
    <property type="match status" value="1"/>
</dbReference>
<dbReference type="CDD" id="cd17743">
    <property type="entry name" value="BRCT_BRC1_like_rpt5"/>
    <property type="match status" value="1"/>
</dbReference>
<dbReference type="InterPro" id="IPR001357">
    <property type="entry name" value="BRCT_dom"/>
</dbReference>
<dbReference type="PROSITE" id="PS50172">
    <property type="entry name" value="BRCT"/>
    <property type="match status" value="5"/>
</dbReference>
<protein>
    <recommendedName>
        <fullName evidence="2">BRCT domain-containing protein</fullName>
    </recommendedName>
</protein>
<feature type="compositionally biased region" description="Low complexity" evidence="1">
    <location>
        <begin position="504"/>
        <end position="519"/>
    </location>
</feature>
<dbReference type="Pfam" id="PF12738">
    <property type="entry name" value="PTCB-BRCT"/>
    <property type="match status" value="1"/>
</dbReference>
<dbReference type="Proteomes" id="UP001586593">
    <property type="component" value="Unassembled WGS sequence"/>
</dbReference>
<dbReference type="CDD" id="cd00027">
    <property type="entry name" value="BRCT"/>
    <property type="match status" value="1"/>
</dbReference>
<feature type="compositionally biased region" description="Polar residues" evidence="1">
    <location>
        <begin position="535"/>
        <end position="545"/>
    </location>
</feature>
<feature type="compositionally biased region" description="Basic and acidic residues" evidence="1">
    <location>
        <begin position="581"/>
        <end position="592"/>
    </location>
</feature>